<protein>
    <submittedName>
        <fullName evidence="9">Permease</fullName>
    </submittedName>
</protein>
<dbReference type="InterPro" id="IPR006043">
    <property type="entry name" value="NCS2"/>
</dbReference>
<keyword evidence="3" id="KW-0813">Transport</keyword>
<dbReference type="PANTHER" id="PTHR42810:SF4">
    <property type="entry name" value="URIC ACID TRANSPORTER UACT"/>
    <property type="match status" value="1"/>
</dbReference>
<keyword evidence="4" id="KW-1003">Cell membrane</keyword>
<evidence type="ECO:0000256" key="3">
    <source>
        <dbReference type="ARBA" id="ARBA00022448"/>
    </source>
</evidence>
<accession>A0A1Q8ZRH1</accession>
<organism evidence="9 10">
    <name type="scientific">Rhizobium oryziradicis</name>
    <dbReference type="NCBI Taxonomy" id="1867956"/>
    <lineage>
        <taxon>Bacteria</taxon>
        <taxon>Pseudomonadati</taxon>
        <taxon>Pseudomonadota</taxon>
        <taxon>Alphaproteobacteria</taxon>
        <taxon>Hyphomicrobiales</taxon>
        <taxon>Rhizobiaceae</taxon>
        <taxon>Rhizobium/Agrobacterium group</taxon>
        <taxon>Rhizobium</taxon>
    </lineage>
</organism>
<dbReference type="STRING" id="1867956.BJF95_09250"/>
<feature type="transmembrane region" description="Helical" evidence="8">
    <location>
        <begin position="20"/>
        <end position="42"/>
    </location>
</feature>
<sequence>MSDMVKKTEPVDEILPMPRLAVLGIQHVLVMYAGAVAVPLIIGRALKLPPEDVAFLISADLFACGLVTLIQSFGLTQWFGIKLPVMMGVTFASVGPMLAMASSLPGVDGARLIFGSIIGAGLVSLLIAPLVSRLLRFFPPVVTGTIILVIGVTLMRIGINWIFGNPFGPTAPSVVDPAAVKWLADVKALAASGVAIPEIPAKLSFAPTVANPAYAPLSGVAVSAVVLVSILLISRFGKGFVANIAVLMGIVIGGILTALLGMMHFDKVANAAWFAPIMPFHFGIPIFDPIAIVTMSVVMIVVMIESTGMFLALGELTGKTVTRPMLAAGLRTDGLGTLLGGIFNTFPYTSFSQNVGLVGVTGVRSRFVCVAGGLFLVALGFLPKMAALVEALPTVVLGGAGLVMFGMVAATGIRILASVDFKRSRNNLFVVAVSLGFGMIPLIAPNFKQWMPHELHTLIDSGILLASFAAVVLNAFFNGVGEASVENVTEAAKLADAH</sequence>
<evidence type="ECO:0000256" key="2">
    <source>
        <dbReference type="ARBA" id="ARBA00008821"/>
    </source>
</evidence>
<evidence type="ECO:0000256" key="5">
    <source>
        <dbReference type="ARBA" id="ARBA00022692"/>
    </source>
</evidence>
<feature type="transmembrane region" description="Helical" evidence="8">
    <location>
        <begin position="428"/>
        <end position="445"/>
    </location>
</feature>
<feature type="transmembrane region" description="Helical" evidence="8">
    <location>
        <begin position="394"/>
        <end position="416"/>
    </location>
</feature>
<feature type="transmembrane region" description="Helical" evidence="8">
    <location>
        <begin position="282"/>
        <end position="304"/>
    </location>
</feature>
<dbReference type="NCBIfam" id="NF037981">
    <property type="entry name" value="NCS2_1"/>
    <property type="match status" value="1"/>
</dbReference>
<evidence type="ECO:0000256" key="1">
    <source>
        <dbReference type="ARBA" id="ARBA00004651"/>
    </source>
</evidence>
<feature type="transmembrane region" description="Helical" evidence="8">
    <location>
        <begin position="240"/>
        <end position="262"/>
    </location>
</feature>
<name>A0A1Q8ZRH1_9HYPH</name>
<evidence type="ECO:0000313" key="9">
    <source>
        <dbReference type="EMBL" id="OLP44675.1"/>
    </source>
</evidence>
<dbReference type="AlphaFoldDB" id="A0A1Q8ZRH1"/>
<proteinExistence type="inferred from homology"/>
<evidence type="ECO:0000256" key="7">
    <source>
        <dbReference type="ARBA" id="ARBA00023136"/>
    </source>
</evidence>
<reference evidence="9 10" key="1">
    <citation type="submission" date="2016-09" db="EMBL/GenBank/DDBJ databases">
        <title>Rhizobium oryziradicis sp. nov., isolated from the root of rice.</title>
        <authorList>
            <person name="Zhao J."/>
            <person name="Zhang X."/>
        </authorList>
    </citation>
    <scope>NUCLEOTIDE SEQUENCE [LARGE SCALE GENOMIC DNA]</scope>
    <source>
        <strain evidence="9 10">N19</strain>
    </source>
</reference>
<keyword evidence="5 8" id="KW-0812">Transmembrane</keyword>
<feature type="transmembrane region" description="Helical" evidence="8">
    <location>
        <begin position="138"/>
        <end position="163"/>
    </location>
</feature>
<evidence type="ECO:0000256" key="6">
    <source>
        <dbReference type="ARBA" id="ARBA00022989"/>
    </source>
</evidence>
<comment type="caution">
    <text evidence="9">The sequence shown here is derived from an EMBL/GenBank/DDBJ whole genome shotgun (WGS) entry which is preliminary data.</text>
</comment>
<evidence type="ECO:0000256" key="8">
    <source>
        <dbReference type="SAM" id="Phobius"/>
    </source>
</evidence>
<feature type="transmembrane region" description="Helical" evidence="8">
    <location>
        <begin position="54"/>
        <end position="73"/>
    </location>
</feature>
<comment type="subcellular location">
    <subcellularLocation>
        <location evidence="1">Cell membrane</location>
        <topology evidence="1">Multi-pass membrane protein</topology>
    </subcellularLocation>
</comment>
<dbReference type="EMBL" id="MKIM01000027">
    <property type="protein sequence ID" value="OLP44675.1"/>
    <property type="molecule type" value="Genomic_DNA"/>
</dbReference>
<evidence type="ECO:0000313" key="10">
    <source>
        <dbReference type="Proteomes" id="UP000186894"/>
    </source>
</evidence>
<dbReference type="Pfam" id="PF00860">
    <property type="entry name" value="Xan_ur_permease"/>
    <property type="match status" value="2"/>
</dbReference>
<feature type="transmembrane region" description="Helical" evidence="8">
    <location>
        <begin position="457"/>
        <end position="477"/>
    </location>
</feature>
<dbReference type="GO" id="GO:0005886">
    <property type="term" value="C:plasma membrane"/>
    <property type="evidence" value="ECO:0007669"/>
    <property type="project" value="UniProtKB-SubCell"/>
</dbReference>
<feature type="transmembrane region" description="Helical" evidence="8">
    <location>
        <begin position="85"/>
        <end position="104"/>
    </location>
</feature>
<keyword evidence="6 8" id="KW-1133">Transmembrane helix</keyword>
<dbReference type="Proteomes" id="UP000186894">
    <property type="component" value="Unassembled WGS sequence"/>
</dbReference>
<keyword evidence="7 8" id="KW-0472">Membrane</keyword>
<dbReference type="PANTHER" id="PTHR42810">
    <property type="entry name" value="PURINE PERMEASE C1399.01C-RELATED"/>
    <property type="match status" value="1"/>
</dbReference>
<dbReference type="GO" id="GO:0042907">
    <property type="term" value="F:xanthine transmembrane transporter activity"/>
    <property type="evidence" value="ECO:0007669"/>
    <property type="project" value="TreeGrafter"/>
</dbReference>
<feature type="transmembrane region" description="Helical" evidence="8">
    <location>
        <begin position="110"/>
        <end position="131"/>
    </location>
</feature>
<feature type="transmembrane region" description="Helical" evidence="8">
    <location>
        <begin position="363"/>
        <end position="382"/>
    </location>
</feature>
<keyword evidence="10" id="KW-1185">Reference proteome</keyword>
<dbReference type="NCBIfam" id="TIGR00801">
    <property type="entry name" value="ncs2"/>
    <property type="match status" value="1"/>
</dbReference>
<feature type="transmembrane region" description="Helical" evidence="8">
    <location>
        <begin position="213"/>
        <end position="233"/>
    </location>
</feature>
<comment type="similarity">
    <text evidence="2">Belongs to the nucleobase:cation symporter-2 (NCS2) (TC 2.A.40) family.</text>
</comment>
<evidence type="ECO:0000256" key="4">
    <source>
        <dbReference type="ARBA" id="ARBA00022475"/>
    </source>
</evidence>
<dbReference type="InterPro" id="IPR006042">
    <property type="entry name" value="Xan_ur_permease"/>
</dbReference>
<gene>
    <name evidence="9" type="ORF">BJF95_09250</name>
</gene>